<proteinExistence type="predicted"/>
<accession>A0A6S7BHP9</accession>
<dbReference type="AlphaFoldDB" id="A0A6S7BHP9"/>
<dbReference type="EMBL" id="CADIKK010000029">
    <property type="protein sequence ID" value="CAB3800789.1"/>
    <property type="molecule type" value="Genomic_DNA"/>
</dbReference>
<dbReference type="RefSeq" id="WP_175152280.1">
    <property type="nucleotide sequence ID" value="NZ_CADIKK010000029.1"/>
</dbReference>
<dbReference type="Proteomes" id="UP000494365">
    <property type="component" value="Unassembled WGS sequence"/>
</dbReference>
<keyword evidence="2" id="KW-1185">Reference proteome</keyword>
<protein>
    <submittedName>
        <fullName evidence="1">Uncharacterized protein</fullName>
    </submittedName>
</protein>
<gene>
    <name evidence="1" type="ORF">LMG28614_05246</name>
</gene>
<evidence type="ECO:0000313" key="2">
    <source>
        <dbReference type="Proteomes" id="UP000494365"/>
    </source>
</evidence>
<organism evidence="1 2">
    <name type="scientific">Paraburkholderia ultramafica</name>
    <dbReference type="NCBI Taxonomy" id="1544867"/>
    <lineage>
        <taxon>Bacteria</taxon>
        <taxon>Pseudomonadati</taxon>
        <taxon>Pseudomonadota</taxon>
        <taxon>Betaproteobacteria</taxon>
        <taxon>Burkholderiales</taxon>
        <taxon>Burkholderiaceae</taxon>
        <taxon>Paraburkholderia</taxon>
    </lineage>
</organism>
<sequence length="94" mass="10640">MEPNLTARLIDILLRTAKNRGVLSYSRFHALFAGTMTLAARHTLLDEALRNLCDEHEVDYGVLFARDNGLPGSDDAIKRSVSWHAIYRGREWVA</sequence>
<name>A0A6S7BHP9_9BURK</name>
<reference evidence="1 2" key="1">
    <citation type="submission" date="2020-04" db="EMBL/GenBank/DDBJ databases">
        <authorList>
            <person name="De Canck E."/>
        </authorList>
    </citation>
    <scope>NUCLEOTIDE SEQUENCE [LARGE SCALE GENOMIC DNA]</scope>
    <source>
        <strain evidence="1 2">LMG 28614</strain>
    </source>
</reference>
<evidence type="ECO:0000313" key="1">
    <source>
        <dbReference type="EMBL" id="CAB3800789.1"/>
    </source>
</evidence>